<name>A0A1Y1WU00_9FUNG</name>
<reference evidence="1 2" key="2">
    <citation type="submission" date="2016-08" db="EMBL/GenBank/DDBJ databases">
        <title>Pervasive Adenine N6-methylation of Active Genes in Fungi.</title>
        <authorList>
            <consortium name="DOE Joint Genome Institute"/>
            <person name="Mondo S.J."/>
            <person name="Dannebaum R.O."/>
            <person name="Kuo R.C."/>
            <person name="Labutti K."/>
            <person name="Haridas S."/>
            <person name="Kuo A."/>
            <person name="Salamov A."/>
            <person name="Ahrendt S.R."/>
            <person name="Lipzen A."/>
            <person name="Sullivan W."/>
            <person name="Andreopoulos W.B."/>
            <person name="Clum A."/>
            <person name="Lindquist E."/>
            <person name="Daum C."/>
            <person name="Ramamoorthy G.K."/>
            <person name="Gryganskyi A."/>
            <person name="Culley D."/>
            <person name="Magnuson J.K."/>
            <person name="James T.Y."/>
            <person name="O'Malley M.A."/>
            <person name="Stajich J.E."/>
            <person name="Spatafora J.W."/>
            <person name="Visel A."/>
            <person name="Grigoriev I.V."/>
        </authorList>
    </citation>
    <scope>NUCLEOTIDE SEQUENCE [LARGE SCALE GENOMIC DNA]</scope>
    <source>
        <strain evidence="1 2">S4</strain>
    </source>
</reference>
<evidence type="ECO:0000313" key="1">
    <source>
        <dbReference type="EMBL" id="ORX76788.1"/>
    </source>
</evidence>
<keyword evidence="2" id="KW-1185">Reference proteome</keyword>
<evidence type="ECO:0000313" key="2">
    <source>
        <dbReference type="Proteomes" id="UP000193944"/>
    </source>
</evidence>
<proteinExistence type="predicted"/>
<gene>
    <name evidence="1" type="ORF">BCR32DRAFT_303130</name>
</gene>
<dbReference type="OrthoDB" id="10533943at2759"/>
<dbReference type="EMBL" id="MCFG01000278">
    <property type="protein sequence ID" value="ORX76788.1"/>
    <property type="molecule type" value="Genomic_DNA"/>
</dbReference>
<comment type="caution">
    <text evidence="1">The sequence shown here is derived from an EMBL/GenBank/DDBJ whole genome shotgun (WGS) entry which is preliminary data.</text>
</comment>
<accession>A0A1Y1WU00</accession>
<sequence>MTKEDNDKNQIEVYDEISKQVFEDIKFKLFKEIIGNVFNSIYITVREKNIEIENKKEYNSKYFYSTIELIFEKLKQENKELFGNDDLIDKLNQYFQKNLSDIKKKFCTNSRKYKKITQENNSISISNNNNNNNNNIPLDFIPNIPLIPSIIIFCKDIPNAIEYPYNTIDKGLITKYNKIKYHFFKVNFNYEGKMYKVIYAEKNKYTKREVISIYIDNILNNKINLPYQLKEKYDFY</sequence>
<organism evidence="1 2">
    <name type="scientific">Anaeromyces robustus</name>
    <dbReference type="NCBI Taxonomy" id="1754192"/>
    <lineage>
        <taxon>Eukaryota</taxon>
        <taxon>Fungi</taxon>
        <taxon>Fungi incertae sedis</taxon>
        <taxon>Chytridiomycota</taxon>
        <taxon>Chytridiomycota incertae sedis</taxon>
        <taxon>Neocallimastigomycetes</taxon>
        <taxon>Neocallimastigales</taxon>
        <taxon>Neocallimastigaceae</taxon>
        <taxon>Anaeromyces</taxon>
    </lineage>
</organism>
<dbReference type="Proteomes" id="UP000193944">
    <property type="component" value="Unassembled WGS sequence"/>
</dbReference>
<reference evidence="1 2" key="1">
    <citation type="submission" date="2016-08" db="EMBL/GenBank/DDBJ databases">
        <title>A Parts List for Fungal Cellulosomes Revealed by Comparative Genomics.</title>
        <authorList>
            <consortium name="DOE Joint Genome Institute"/>
            <person name="Haitjema C.H."/>
            <person name="Gilmore S.P."/>
            <person name="Henske J.K."/>
            <person name="Solomon K.V."/>
            <person name="De Groot R."/>
            <person name="Kuo A."/>
            <person name="Mondo S.J."/>
            <person name="Salamov A.A."/>
            <person name="Labutti K."/>
            <person name="Zhao Z."/>
            <person name="Chiniquy J."/>
            <person name="Barry K."/>
            <person name="Brewer H.M."/>
            <person name="Purvine S.O."/>
            <person name="Wright A.T."/>
            <person name="Boxma B."/>
            <person name="Van Alen T."/>
            <person name="Hackstein J.H."/>
            <person name="Baker S.E."/>
            <person name="Grigoriev I.V."/>
            <person name="O'Malley M.A."/>
        </authorList>
    </citation>
    <scope>NUCLEOTIDE SEQUENCE [LARGE SCALE GENOMIC DNA]</scope>
    <source>
        <strain evidence="1 2">S4</strain>
    </source>
</reference>
<dbReference type="AlphaFoldDB" id="A0A1Y1WU00"/>
<protein>
    <submittedName>
        <fullName evidence="1">Uncharacterized protein</fullName>
    </submittedName>
</protein>